<proteinExistence type="predicted"/>
<feature type="chain" id="PRO_5045927184" evidence="2">
    <location>
        <begin position="26"/>
        <end position="334"/>
    </location>
</feature>
<dbReference type="SUPFAM" id="SSF51261">
    <property type="entry name" value="Duplicated hybrid motif"/>
    <property type="match status" value="1"/>
</dbReference>
<dbReference type="CDD" id="cd12797">
    <property type="entry name" value="M23_peptidase"/>
    <property type="match status" value="1"/>
</dbReference>
<dbReference type="PANTHER" id="PTHR21666:SF270">
    <property type="entry name" value="MUREIN HYDROLASE ACTIVATOR ENVC"/>
    <property type="match status" value="1"/>
</dbReference>
<evidence type="ECO:0000313" key="5">
    <source>
        <dbReference type="Proteomes" id="UP001595851"/>
    </source>
</evidence>
<feature type="domain" description="M23ase beta-sheet core" evidence="3">
    <location>
        <begin position="98"/>
        <end position="191"/>
    </location>
</feature>
<dbReference type="Pfam" id="PF01551">
    <property type="entry name" value="Peptidase_M23"/>
    <property type="match status" value="1"/>
</dbReference>
<keyword evidence="5" id="KW-1185">Reference proteome</keyword>
<dbReference type="InterPro" id="IPR016047">
    <property type="entry name" value="M23ase_b-sheet_dom"/>
</dbReference>
<feature type="region of interest" description="Disordered" evidence="1">
    <location>
        <begin position="26"/>
        <end position="60"/>
    </location>
</feature>
<reference evidence="5" key="1">
    <citation type="journal article" date="2019" name="Int. J. Syst. Evol. Microbiol.">
        <title>The Global Catalogue of Microorganisms (GCM) 10K type strain sequencing project: providing services to taxonomists for standard genome sequencing and annotation.</title>
        <authorList>
            <consortium name="The Broad Institute Genomics Platform"/>
            <consortium name="The Broad Institute Genome Sequencing Center for Infectious Disease"/>
            <person name="Wu L."/>
            <person name="Ma J."/>
        </authorList>
    </citation>
    <scope>NUCLEOTIDE SEQUENCE [LARGE SCALE GENOMIC DNA]</scope>
    <source>
        <strain evidence="5">TBRC 1276</strain>
    </source>
</reference>
<dbReference type="InterPro" id="IPR050570">
    <property type="entry name" value="Cell_wall_metabolism_enzyme"/>
</dbReference>
<dbReference type="GO" id="GO:0016787">
    <property type="term" value="F:hydrolase activity"/>
    <property type="evidence" value="ECO:0007669"/>
    <property type="project" value="UniProtKB-KW"/>
</dbReference>
<keyword evidence="2" id="KW-0732">Signal</keyword>
<sequence length="334" mass="34317">MRPSSILTVGFVLLCGLATSQAAIAAPSPTPTASAPVTPTPTPTGTQDNNDPPDEVKAPPVSTLAAPSLQMPFPCNQSWTGNSSNSSAHRSYELDWNRGNTADADRGDTVVAAAAGTVVISSHQGSVNGFGNLVKIDHGGGWTTFYAHLTVRSVAVGAKVTQGQKIGTVGNTSKPGNNISPHLHFELRQGSSYPSNLRKAAFNGKTFGYPNQTLTSKNKCGGGGTPTNPHTAQSVCGSGFKVINSAALGTAGNVYLLYNSANGNNCVATIKKTNLGKATATSAYLEVKGKPRTTDSGSFTYYAGPVKAAAADKCVKWGGKIGSSAHDSAFEHCS</sequence>
<dbReference type="EC" id="3.4.24.-" evidence="4"/>
<dbReference type="EMBL" id="JBHSBI010000039">
    <property type="protein sequence ID" value="MFC4014990.1"/>
    <property type="molecule type" value="Genomic_DNA"/>
</dbReference>
<dbReference type="PANTHER" id="PTHR21666">
    <property type="entry name" value="PEPTIDASE-RELATED"/>
    <property type="match status" value="1"/>
</dbReference>
<feature type="compositionally biased region" description="Low complexity" evidence="1">
    <location>
        <begin position="26"/>
        <end position="37"/>
    </location>
</feature>
<name>A0ABV8GM10_9ACTN</name>
<gene>
    <name evidence="4" type="ORF">ACFOY2_47795</name>
</gene>
<protein>
    <submittedName>
        <fullName evidence="4">M23 family metallopeptidase</fullName>
        <ecNumber evidence="4">3.4.24.-</ecNumber>
    </submittedName>
</protein>
<dbReference type="Gene3D" id="2.70.70.10">
    <property type="entry name" value="Glucose Permease (Domain IIA)"/>
    <property type="match status" value="1"/>
</dbReference>
<evidence type="ECO:0000256" key="1">
    <source>
        <dbReference type="SAM" id="MobiDB-lite"/>
    </source>
</evidence>
<comment type="caution">
    <text evidence="4">The sequence shown here is derived from an EMBL/GenBank/DDBJ whole genome shotgun (WGS) entry which is preliminary data.</text>
</comment>
<dbReference type="RefSeq" id="WP_379534809.1">
    <property type="nucleotide sequence ID" value="NZ_JBHSBI010000039.1"/>
</dbReference>
<keyword evidence="4" id="KW-0378">Hydrolase</keyword>
<evidence type="ECO:0000259" key="3">
    <source>
        <dbReference type="Pfam" id="PF01551"/>
    </source>
</evidence>
<evidence type="ECO:0000313" key="4">
    <source>
        <dbReference type="EMBL" id="MFC4014990.1"/>
    </source>
</evidence>
<dbReference type="InterPro" id="IPR011055">
    <property type="entry name" value="Dup_hybrid_motif"/>
</dbReference>
<organism evidence="4 5">
    <name type="scientific">Nonomuraea purpurea</name>
    <dbReference type="NCBI Taxonomy" id="1849276"/>
    <lineage>
        <taxon>Bacteria</taxon>
        <taxon>Bacillati</taxon>
        <taxon>Actinomycetota</taxon>
        <taxon>Actinomycetes</taxon>
        <taxon>Streptosporangiales</taxon>
        <taxon>Streptosporangiaceae</taxon>
        <taxon>Nonomuraea</taxon>
    </lineage>
</organism>
<dbReference type="Proteomes" id="UP001595851">
    <property type="component" value="Unassembled WGS sequence"/>
</dbReference>
<feature type="signal peptide" evidence="2">
    <location>
        <begin position="1"/>
        <end position="25"/>
    </location>
</feature>
<evidence type="ECO:0000256" key="2">
    <source>
        <dbReference type="SAM" id="SignalP"/>
    </source>
</evidence>
<accession>A0ABV8GM10</accession>